<organism evidence="3">
    <name type="scientific">Chlamydomonas euryale</name>
    <dbReference type="NCBI Taxonomy" id="1486919"/>
    <lineage>
        <taxon>Eukaryota</taxon>
        <taxon>Viridiplantae</taxon>
        <taxon>Chlorophyta</taxon>
        <taxon>core chlorophytes</taxon>
        <taxon>Chlorophyceae</taxon>
        <taxon>CS clade</taxon>
        <taxon>Chlamydomonadales</taxon>
        <taxon>Chlamydomonadaceae</taxon>
        <taxon>Chlamydomonas</taxon>
    </lineage>
</organism>
<comment type="similarity">
    <text evidence="1">Belongs to the multicopper oxidase family.</text>
</comment>
<dbReference type="GO" id="GO:0005507">
    <property type="term" value="F:copper ion binding"/>
    <property type="evidence" value="ECO:0007669"/>
    <property type="project" value="InterPro"/>
</dbReference>
<protein>
    <recommendedName>
        <fullName evidence="2">Plastocyanin-like domain-containing protein</fullName>
    </recommendedName>
</protein>
<reference evidence="3" key="1">
    <citation type="submission" date="2021-01" db="EMBL/GenBank/DDBJ databases">
        <authorList>
            <person name="Corre E."/>
            <person name="Pelletier E."/>
            <person name="Niang G."/>
            <person name="Scheremetjew M."/>
            <person name="Finn R."/>
            <person name="Kale V."/>
            <person name="Holt S."/>
            <person name="Cochrane G."/>
            <person name="Meng A."/>
            <person name="Brown T."/>
            <person name="Cohen L."/>
        </authorList>
    </citation>
    <scope>NUCLEOTIDE SEQUENCE</scope>
    <source>
        <strain evidence="3">CCMP219</strain>
    </source>
</reference>
<dbReference type="AlphaFoldDB" id="A0A7R9VU19"/>
<dbReference type="PANTHER" id="PTHR11709">
    <property type="entry name" value="MULTI-COPPER OXIDASE"/>
    <property type="match status" value="1"/>
</dbReference>
<dbReference type="SUPFAM" id="SSF49503">
    <property type="entry name" value="Cupredoxins"/>
    <property type="match status" value="1"/>
</dbReference>
<dbReference type="PANTHER" id="PTHR11709:SF511">
    <property type="entry name" value="LACCASE"/>
    <property type="match status" value="1"/>
</dbReference>
<evidence type="ECO:0000256" key="1">
    <source>
        <dbReference type="ARBA" id="ARBA00010609"/>
    </source>
</evidence>
<accession>A0A7R9VU19</accession>
<dbReference type="InterPro" id="IPR011706">
    <property type="entry name" value="Cu-oxidase_C"/>
</dbReference>
<dbReference type="Gene3D" id="2.60.40.420">
    <property type="entry name" value="Cupredoxins - blue copper proteins"/>
    <property type="match status" value="1"/>
</dbReference>
<evidence type="ECO:0000313" key="3">
    <source>
        <dbReference type="EMBL" id="CAD8304827.1"/>
    </source>
</evidence>
<dbReference type="GO" id="GO:0016491">
    <property type="term" value="F:oxidoreductase activity"/>
    <property type="evidence" value="ECO:0007669"/>
    <property type="project" value="InterPro"/>
</dbReference>
<sequence>MQQHPMHLHGHKFWLLGMGPGVYDPAVHEPTLNKYNPIFRDTMTLPVGYWAVLRFRADNPGVWPFHCHNLWHAFMGQQMYIVEGAGRWPARPEGFNKCSDKCIFNFGSFTNDWFDSMFSKKYDHA</sequence>
<name>A0A7R9VU19_9CHLO</name>
<dbReference type="EMBL" id="HBEC01038237">
    <property type="protein sequence ID" value="CAD8304827.1"/>
    <property type="molecule type" value="Transcribed_RNA"/>
</dbReference>
<evidence type="ECO:0000259" key="2">
    <source>
        <dbReference type="Pfam" id="PF07731"/>
    </source>
</evidence>
<dbReference type="InterPro" id="IPR045087">
    <property type="entry name" value="Cu-oxidase_fam"/>
</dbReference>
<dbReference type="Pfam" id="PF07731">
    <property type="entry name" value="Cu-oxidase_2"/>
    <property type="match status" value="1"/>
</dbReference>
<dbReference type="InterPro" id="IPR008972">
    <property type="entry name" value="Cupredoxin"/>
</dbReference>
<feature type="domain" description="Plastocyanin-like" evidence="2">
    <location>
        <begin position="2"/>
        <end position="83"/>
    </location>
</feature>
<gene>
    <name evidence="3" type="ORF">CEUR00632_LOCUS17775</name>
</gene>
<proteinExistence type="inferred from homology"/>